<gene>
    <name evidence="13" type="ORF">TH66_06200</name>
    <name evidence="14" type="ORF">TR74_09820</name>
</gene>
<dbReference type="GO" id="GO:0016020">
    <property type="term" value="C:membrane"/>
    <property type="evidence" value="ECO:0007669"/>
    <property type="project" value="InterPro"/>
</dbReference>
<dbReference type="Gene3D" id="1.20.5.1930">
    <property type="match status" value="1"/>
</dbReference>
<feature type="domain" description="GAF" evidence="11">
    <location>
        <begin position="230"/>
        <end position="369"/>
    </location>
</feature>
<evidence type="ECO:0000256" key="8">
    <source>
        <dbReference type="ARBA" id="ARBA00022842"/>
    </source>
</evidence>
<keyword evidence="9" id="KW-0408">Iron</keyword>
<dbReference type="InterPro" id="IPR029016">
    <property type="entry name" value="GAF-like_dom_sf"/>
</dbReference>
<dbReference type="EMBL" id="JYIK01000822">
    <property type="protein sequence ID" value="KWX09400.1"/>
    <property type="molecule type" value="Genomic_DNA"/>
</dbReference>
<dbReference type="InterPro" id="IPR011712">
    <property type="entry name" value="Sig_transdc_His_kin_sub3_dim/P"/>
</dbReference>
<dbReference type="Pfam" id="PF13492">
    <property type="entry name" value="GAF_3"/>
    <property type="match status" value="1"/>
</dbReference>
<comment type="cofactor">
    <cofactor evidence="2">
        <name>heme</name>
        <dbReference type="ChEBI" id="CHEBI:30413"/>
    </cofactor>
</comment>
<keyword evidence="8" id="KW-0460">Magnesium</keyword>
<evidence type="ECO:0000256" key="1">
    <source>
        <dbReference type="ARBA" id="ARBA00001946"/>
    </source>
</evidence>
<dbReference type="SMART" id="SM00387">
    <property type="entry name" value="HATPase_c"/>
    <property type="match status" value="1"/>
</dbReference>
<dbReference type="InterPro" id="IPR003594">
    <property type="entry name" value="HATPase_dom"/>
</dbReference>
<accession>A0A132NH42</accession>
<evidence type="ECO:0000256" key="4">
    <source>
        <dbReference type="ARBA" id="ARBA00022553"/>
    </source>
</evidence>
<keyword evidence="7 14" id="KW-0418">Kinase</keyword>
<keyword evidence="3" id="KW-0963">Cytoplasm</keyword>
<dbReference type="SUPFAM" id="SSF55781">
    <property type="entry name" value="GAF domain-like"/>
    <property type="match status" value="2"/>
</dbReference>
<comment type="cofactor">
    <cofactor evidence="1">
        <name>Mg(2+)</name>
        <dbReference type="ChEBI" id="CHEBI:18420"/>
    </cofactor>
</comment>
<name>A0A132NH42_9ACTN</name>
<dbReference type="Pfam" id="PF02518">
    <property type="entry name" value="HATPase_c"/>
    <property type="match status" value="1"/>
</dbReference>
<dbReference type="Pfam" id="PF13185">
    <property type="entry name" value="GAF_2"/>
    <property type="match status" value="1"/>
</dbReference>
<keyword evidence="4" id="KW-0597">Phosphoprotein</keyword>
<evidence type="ECO:0000256" key="3">
    <source>
        <dbReference type="ARBA" id="ARBA00022490"/>
    </source>
</evidence>
<dbReference type="GO" id="GO:0046983">
    <property type="term" value="F:protein dimerization activity"/>
    <property type="evidence" value="ECO:0007669"/>
    <property type="project" value="InterPro"/>
</dbReference>
<dbReference type="GO" id="GO:0005524">
    <property type="term" value="F:ATP binding"/>
    <property type="evidence" value="ECO:0007669"/>
    <property type="project" value="UniProtKB-ARBA"/>
</dbReference>
<dbReference type="PANTHER" id="PTHR24421:SF56">
    <property type="entry name" value="OXYGEN SENSOR HISTIDINE KINASE RESPONSE REGULATOR DOST"/>
    <property type="match status" value="1"/>
</dbReference>
<evidence type="ECO:0000259" key="12">
    <source>
        <dbReference type="SMART" id="SM00387"/>
    </source>
</evidence>
<dbReference type="AlphaFoldDB" id="A0A132NH42"/>
<dbReference type="GO" id="GO:0019826">
    <property type="term" value="F:oxygen sensor activity"/>
    <property type="evidence" value="ECO:0007669"/>
    <property type="project" value="UniProtKB-ARBA"/>
</dbReference>
<evidence type="ECO:0000256" key="7">
    <source>
        <dbReference type="ARBA" id="ARBA00022777"/>
    </source>
</evidence>
<feature type="domain" description="Histidine kinase/HSP90-like ATPase" evidence="12">
    <location>
        <begin position="482"/>
        <end position="571"/>
    </location>
</feature>
<evidence type="ECO:0000313" key="13">
    <source>
        <dbReference type="EMBL" id="KWX04869.1"/>
    </source>
</evidence>
<evidence type="ECO:0000256" key="5">
    <source>
        <dbReference type="ARBA" id="ARBA00022679"/>
    </source>
</evidence>
<dbReference type="InterPro" id="IPR036890">
    <property type="entry name" value="HATPase_C_sf"/>
</dbReference>
<dbReference type="InterPro" id="IPR003018">
    <property type="entry name" value="GAF"/>
</dbReference>
<dbReference type="SUPFAM" id="SSF55874">
    <property type="entry name" value="ATPase domain of HSP90 chaperone/DNA topoisomerase II/histidine kinase"/>
    <property type="match status" value="1"/>
</dbReference>
<evidence type="ECO:0000256" key="2">
    <source>
        <dbReference type="ARBA" id="ARBA00001971"/>
    </source>
</evidence>
<keyword evidence="6" id="KW-0479">Metal-binding</keyword>
<keyword evidence="5" id="KW-0808">Transferase</keyword>
<evidence type="ECO:0000259" key="11">
    <source>
        <dbReference type="SMART" id="SM00065"/>
    </source>
</evidence>
<dbReference type="GO" id="GO:0000155">
    <property type="term" value="F:phosphorelay sensor kinase activity"/>
    <property type="evidence" value="ECO:0007669"/>
    <property type="project" value="InterPro"/>
</dbReference>
<dbReference type="GO" id="GO:0000287">
    <property type="term" value="F:magnesium ion binding"/>
    <property type="evidence" value="ECO:0007669"/>
    <property type="project" value="UniProtKB-ARBA"/>
</dbReference>
<evidence type="ECO:0000256" key="9">
    <source>
        <dbReference type="ARBA" id="ARBA00023004"/>
    </source>
</evidence>
<dbReference type="EMBL" id="JYIJ01000014">
    <property type="protein sequence ID" value="KWX04869.1"/>
    <property type="molecule type" value="Genomic_DNA"/>
</dbReference>
<dbReference type="GO" id="GO:0070483">
    <property type="term" value="P:detection of hypoxia"/>
    <property type="evidence" value="ECO:0007669"/>
    <property type="project" value="UniProtKB-ARBA"/>
</dbReference>
<dbReference type="FunFam" id="3.30.450.40:FF:000052">
    <property type="entry name" value="Oxygen sensor histidine kinase response regulator DevS/DosS"/>
    <property type="match status" value="1"/>
</dbReference>
<dbReference type="PATRIC" id="fig|1469144.8.peg.4260"/>
<dbReference type="Gene3D" id="3.30.450.40">
    <property type="match status" value="2"/>
</dbReference>
<reference evidence="15" key="1">
    <citation type="submission" date="2015-02" db="EMBL/GenBank/DDBJ databases">
        <title>Physiological reanalysis, assessment of diazotrophy, and genome sequences of multiple isolates of Streptomyces thermoautotrophicus.</title>
        <authorList>
            <person name="MacKellar D.C."/>
            <person name="Lieber L."/>
            <person name="Norman J."/>
            <person name="Bolger A."/>
            <person name="Tobin C."/>
            <person name="Murray J.W."/>
            <person name="Friesen M."/>
            <person name="Prell J."/>
        </authorList>
    </citation>
    <scope>NUCLEOTIDE SEQUENCE [LARGE SCALE GENOMIC DNA]</scope>
    <source>
        <strain evidence="15">UBT1</strain>
    </source>
</reference>
<reference evidence="14 16" key="2">
    <citation type="submission" date="2015-02" db="EMBL/GenBank/DDBJ databases">
        <title>Physiological reanalysis, assessment of diazotrophy, and genome sequences of multiple isolates of Streptomyces thermoautotrophicus.</title>
        <authorList>
            <person name="MacKellar D.C."/>
            <person name="Lieber L."/>
            <person name="Norman J."/>
            <person name="Bolger A."/>
            <person name="Tobin C."/>
            <person name="Murray J.W."/>
            <person name="Prell J."/>
        </authorList>
    </citation>
    <scope>NUCLEOTIDE SEQUENCE [LARGE SCALE GENOMIC DNA]</scope>
    <source>
        <strain evidence="14 16">UBT1</strain>
    </source>
</reference>
<dbReference type="Proteomes" id="UP000070598">
    <property type="component" value="Unassembled WGS sequence"/>
</dbReference>
<dbReference type="Proteomes" id="UP000070659">
    <property type="component" value="Unassembled WGS sequence"/>
</dbReference>
<protein>
    <submittedName>
        <fullName evidence="14">Histidine kinase</fullName>
    </submittedName>
</protein>
<evidence type="ECO:0000313" key="16">
    <source>
        <dbReference type="Proteomes" id="UP000070659"/>
    </source>
</evidence>
<dbReference type="CDD" id="cd16917">
    <property type="entry name" value="HATPase_UhpB-NarQ-NarX-like"/>
    <property type="match status" value="1"/>
</dbReference>
<dbReference type="InterPro" id="IPR050482">
    <property type="entry name" value="Sensor_HK_TwoCompSys"/>
</dbReference>
<evidence type="ECO:0000256" key="6">
    <source>
        <dbReference type="ARBA" id="ARBA00022723"/>
    </source>
</evidence>
<proteinExistence type="predicted"/>
<dbReference type="GO" id="GO:0019825">
    <property type="term" value="F:oxygen binding"/>
    <property type="evidence" value="ECO:0007669"/>
    <property type="project" value="UniProtKB-ARBA"/>
</dbReference>
<dbReference type="GO" id="GO:0070025">
    <property type="term" value="F:carbon monoxide binding"/>
    <property type="evidence" value="ECO:0007669"/>
    <property type="project" value="UniProtKB-ARBA"/>
</dbReference>
<organism evidence="14 15">
    <name type="scientific">Carbonactinospora thermoautotrophica</name>
    <dbReference type="NCBI Taxonomy" id="1469144"/>
    <lineage>
        <taxon>Bacteria</taxon>
        <taxon>Bacillati</taxon>
        <taxon>Actinomycetota</taxon>
        <taxon>Actinomycetes</taxon>
        <taxon>Kitasatosporales</taxon>
        <taxon>Carbonactinosporaceae</taxon>
        <taxon>Carbonactinospora</taxon>
    </lineage>
</organism>
<dbReference type="Gene3D" id="3.30.565.10">
    <property type="entry name" value="Histidine kinase-like ATPase, C-terminal domain"/>
    <property type="match status" value="1"/>
</dbReference>
<dbReference type="PANTHER" id="PTHR24421">
    <property type="entry name" value="NITRATE/NITRITE SENSOR PROTEIN NARX-RELATED"/>
    <property type="match status" value="1"/>
</dbReference>
<dbReference type="SMART" id="SM00065">
    <property type="entry name" value="GAF"/>
    <property type="match status" value="2"/>
</dbReference>
<feature type="domain" description="GAF" evidence="11">
    <location>
        <begin position="62"/>
        <end position="209"/>
    </location>
</feature>
<comment type="caution">
    <text evidence="14">The sequence shown here is derived from an EMBL/GenBank/DDBJ whole genome shotgun (WGS) entry which is preliminary data.</text>
</comment>
<dbReference type="GO" id="GO:0020037">
    <property type="term" value="F:heme binding"/>
    <property type="evidence" value="ECO:0007669"/>
    <property type="project" value="UniProtKB-ARBA"/>
</dbReference>
<dbReference type="GO" id="GO:0070026">
    <property type="term" value="F:nitric oxide binding"/>
    <property type="evidence" value="ECO:0007669"/>
    <property type="project" value="UniProtKB-ARBA"/>
</dbReference>
<evidence type="ECO:0000256" key="10">
    <source>
        <dbReference type="ARBA" id="ARBA00023012"/>
    </source>
</evidence>
<evidence type="ECO:0000313" key="15">
    <source>
        <dbReference type="Proteomes" id="UP000070598"/>
    </source>
</evidence>
<evidence type="ECO:0000313" key="14">
    <source>
        <dbReference type="EMBL" id="KWX09400.1"/>
    </source>
</evidence>
<sequence length="574" mass="61013">MDARGGAGDSAEERRERPHVLPRLRLDELLGELQARLQEVMATRDRVHRLLEAVLAVGSDLDLGQVLQRIVEAAVTLVDARYGALGVLGEDGRITRFIPVGVDEGLVTEIGHPPLGQGVLGRLTALSGPLRLADVTQHPEAAGFPPGHPPMKSFLGVPVRVRGEVFGNLYLTDKRGGAEFDAEDEEVLVALAAAAGVAIENARLYEEARQREQWLAAVGEVTRALLSGAGWEEVLGLLARRAREMVGADAAGVALPDRERRMLVLGAVEGVGAEQVRNATVPVEGSLPGRVLSAGEAIAVATGDAGVGAPVGPMVAVPLGAADRTRGVLYAWRKVGGESFPAAAVQLLAVFAEQVAVALELAERRRDAERLTVLEDRDRIARDLHDLVIQRLFATGMVLEGAIRLIDSPEAAARVMRAVDNVDETIKEIRATIFALHSRGEQPGRAWLRGRIVETVEEATPALGFAPALRMEGLLDSQVPEQPAEHLLAALREALSNAARHAKASRVEVAVEAGAELRLTVRDDGVGIPPGAARSGLRNLQQRAEQLGGGLRLSTPPTGGTELVWWIPLEGTPG</sequence>
<dbReference type="Pfam" id="PF07730">
    <property type="entry name" value="HisKA_3"/>
    <property type="match status" value="1"/>
</dbReference>
<keyword evidence="10" id="KW-0902">Two-component regulatory system</keyword>